<protein>
    <submittedName>
        <fullName evidence="1">Uncharacterized protein</fullName>
    </submittedName>
</protein>
<proteinExistence type="predicted"/>
<reference evidence="1 2" key="2">
    <citation type="submission" date="2019-08" db="EMBL/GenBank/DDBJ databases">
        <authorList>
            <person name="Henke P."/>
        </authorList>
    </citation>
    <scope>NUCLEOTIDE SEQUENCE [LARGE SCALE GENOMIC DNA]</scope>
    <source>
        <strain evidence="1">Phe10_nw2017</strain>
    </source>
</reference>
<dbReference type="EMBL" id="SRHE01000177">
    <property type="protein sequence ID" value="TWW09789.1"/>
    <property type="molecule type" value="Genomic_DNA"/>
</dbReference>
<comment type="caution">
    <text evidence="1">The sequence shown here is derived from an EMBL/GenBank/DDBJ whole genome shotgun (WGS) entry which is preliminary data.</text>
</comment>
<dbReference type="Proteomes" id="UP000321083">
    <property type="component" value="Unassembled WGS sequence"/>
</dbReference>
<dbReference type="AlphaFoldDB" id="A0A5C6M6L9"/>
<name>A0A5C6M6L9_9PLAN</name>
<accession>A0A5C6M6L9</accession>
<sequence length="90" mass="10037">MIWCAMLKDRTRIERQLALSQQKLSAFETQLASEGVTGKAKGRNATWRHLNADYRQLKRRLLAVVAVEAREAAAVQRKAELAAAGQTSEV</sequence>
<gene>
    <name evidence="1" type="ORF">E3A20_10800</name>
</gene>
<evidence type="ECO:0000313" key="2">
    <source>
        <dbReference type="Proteomes" id="UP000321083"/>
    </source>
</evidence>
<reference evidence="1 2" key="1">
    <citation type="submission" date="2019-08" db="EMBL/GenBank/DDBJ databases">
        <title>100 year-old enigma solved: identification of Planctomyces bekefii, the type genus and species of the phylum Planctomycetes.</title>
        <authorList>
            <person name="Svetlana D.N."/>
            <person name="Overmann J."/>
        </authorList>
    </citation>
    <scope>NUCLEOTIDE SEQUENCE [LARGE SCALE GENOMIC DNA]</scope>
    <source>
        <strain evidence="1">Phe10_nw2017</strain>
    </source>
</reference>
<keyword evidence="2" id="KW-1185">Reference proteome</keyword>
<evidence type="ECO:0000313" key="1">
    <source>
        <dbReference type="EMBL" id="TWW09789.1"/>
    </source>
</evidence>
<organism evidence="1 2">
    <name type="scientific">Planctomyces bekefii</name>
    <dbReference type="NCBI Taxonomy" id="1653850"/>
    <lineage>
        <taxon>Bacteria</taxon>
        <taxon>Pseudomonadati</taxon>
        <taxon>Planctomycetota</taxon>
        <taxon>Planctomycetia</taxon>
        <taxon>Planctomycetales</taxon>
        <taxon>Planctomycetaceae</taxon>
        <taxon>Planctomyces</taxon>
    </lineage>
</organism>